<organism evidence="2 3">
    <name type="scientific">Polynucleobacter hirudinilacicola</name>
    <dbReference type="NCBI Taxonomy" id="1743166"/>
    <lineage>
        <taxon>Bacteria</taxon>
        <taxon>Pseudomonadati</taxon>
        <taxon>Pseudomonadota</taxon>
        <taxon>Betaproteobacteria</taxon>
        <taxon>Burkholderiales</taxon>
        <taxon>Burkholderiaceae</taxon>
        <taxon>Polynucleobacter</taxon>
    </lineage>
</organism>
<dbReference type="GO" id="GO:0035438">
    <property type="term" value="F:cyclic-di-GMP binding"/>
    <property type="evidence" value="ECO:0007669"/>
    <property type="project" value="InterPro"/>
</dbReference>
<accession>A0A210RY86</accession>
<proteinExistence type="predicted"/>
<dbReference type="RefSeq" id="WP_087910143.1">
    <property type="nucleotide sequence ID" value="NZ_NAIA01000003.1"/>
</dbReference>
<dbReference type="Gene3D" id="2.40.10.220">
    <property type="entry name" value="predicted glycosyltransferase like domains"/>
    <property type="match status" value="1"/>
</dbReference>
<dbReference type="InterPro" id="IPR009875">
    <property type="entry name" value="PilZ_domain"/>
</dbReference>
<dbReference type="EMBL" id="NAIA01000003">
    <property type="protein sequence ID" value="OWF65910.1"/>
    <property type="molecule type" value="Genomic_DNA"/>
</dbReference>
<dbReference type="OrthoDB" id="8907644at2"/>
<evidence type="ECO:0000313" key="3">
    <source>
        <dbReference type="Proteomes" id="UP000196880"/>
    </source>
</evidence>
<dbReference type="SUPFAM" id="SSF141371">
    <property type="entry name" value="PilZ domain-like"/>
    <property type="match status" value="1"/>
</dbReference>
<evidence type="ECO:0000259" key="1">
    <source>
        <dbReference type="Pfam" id="PF07238"/>
    </source>
</evidence>
<evidence type="ECO:0000313" key="2">
    <source>
        <dbReference type="EMBL" id="OWF65910.1"/>
    </source>
</evidence>
<sequence length="101" mass="11059">MKKSVTGLSKVQRDRAPRVRSQMPVVLNGKKGLTQDISATGVYFELDDDQELGSAIEFTIELDTPGGKLEIRCTGEVVRLTNKDGKLGIAAKIIKQDIRSN</sequence>
<feature type="domain" description="PilZ" evidence="1">
    <location>
        <begin position="12"/>
        <end position="90"/>
    </location>
</feature>
<comment type="caution">
    <text evidence="2">The sequence shown here is derived from an EMBL/GenBank/DDBJ whole genome shotgun (WGS) entry which is preliminary data.</text>
</comment>
<dbReference type="Pfam" id="PF07238">
    <property type="entry name" value="PilZ"/>
    <property type="match status" value="1"/>
</dbReference>
<protein>
    <recommendedName>
        <fullName evidence="1">PilZ domain-containing protein</fullName>
    </recommendedName>
</protein>
<reference evidence="2 3" key="1">
    <citation type="submission" date="2017-03" db="EMBL/GenBank/DDBJ databases">
        <title>New species Polynucleobacter sp. MWH-EgelM1-30-B4.</title>
        <authorList>
            <person name="Hahn M.W."/>
        </authorList>
    </citation>
    <scope>NUCLEOTIDE SEQUENCE [LARGE SCALE GENOMIC DNA]</scope>
    <source>
        <strain evidence="2 3">MWH-EgelM1-30-B4</strain>
    </source>
</reference>
<dbReference type="AlphaFoldDB" id="A0A210RY86"/>
<gene>
    <name evidence="2" type="ORF">B6A14_09135</name>
</gene>
<keyword evidence="3" id="KW-1185">Reference proteome</keyword>
<dbReference type="Proteomes" id="UP000196880">
    <property type="component" value="Unassembled WGS sequence"/>
</dbReference>
<name>A0A210RY86_9BURK</name>